<dbReference type="GO" id="GO:0003677">
    <property type="term" value="F:DNA binding"/>
    <property type="evidence" value="ECO:0007669"/>
    <property type="project" value="InterPro"/>
</dbReference>
<feature type="non-terminal residue" evidence="1">
    <location>
        <position position="1"/>
    </location>
</feature>
<dbReference type="AlphaFoldDB" id="X1MFY6"/>
<sequence length="129" mass="14652">DNKEQASKLIDRHLIRDMRGNLRAYGQQKVRCPKCSASYRRVPVSGKCRTIMEKKTDPFTGEEIETLCPGKLILTVTEGGVSKYDGLMQTLIEKYGCNHYIAGLYSQVSKWVAETFESKELGTQQSLWD</sequence>
<gene>
    <name evidence="1" type="ORF">S06H3_14787</name>
</gene>
<name>X1MFY6_9ZZZZ</name>
<proteinExistence type="predicted"/>
<evidence type="ECO:0000313" key="1">
    <source>
        <dbReference type="EMBL" id="GAI05299.1"/>
    </source>
</evidence>
<dbReference type="PANTHER" id="PTHR42210">
    <property type="entry name" value="DNA POLYMERASE II LARGE SUBUNIT"/>
    <property type="match status" value="1"/>
</dbReference>
<comment type="caution">
    <text evidence="1">The sequence shown here is derived from an EMBL/GenBank/DDBJ whole genome shotgun (WGS) entry which is preliminary data.</text>
</comment>
<dbReference type="EMBL" id="BARV01007248">
    <property type="protein sequence ID" value="GAI05299.1"/>
    <property type="molecule type" value="Genomic_DNA"/>
</dbReference>
<organism evidence="1">
    <name type="scientific">marine sediment metagenome</name>
    <dbReference type="NCBI Taxonomy" id="412755"/>
    <lineage>
        <taxon>unclassified sequences</taxon>
        <taxon>metagenomes</taxon>
        <taxon>ecological metagenomes</taxon>
    </lineage>
</organism>
<dbReference type="PANTHER" id="PTHR42210:SF1">
    <property type="entry name" value="DNA POLYMERASE II LARGE SUBUNIT"/>
    <property type="match status" value="1"/>
</dbReference>
<dbReference type="GO" id="GO:0006260">
    <property type="term" value="P:DNA replication"/>
    <property type="evidence" value="ECO:0007669"/>
    <property type="project" value="InterPro"/>
</dbReference>
<reference evidence="1" key="1">
    <citation type="journal article" date="2014" name="Front. Microbiol.">
        <title>High frequency of phylogenetically diverse reductive dehalogenase-homologous genes in deep subseafloor sedimentary metagenomes.</title>
        <authorList>
            <person name="Kawai M."/>
            <person name="Futagami T."/>
            <person name="Toyoda A."/>
            <person name="Takaki Y."/>
            <person name="Nishi S."/>
            <person name="Hori S."/>
            <person name="Arai W."/>
            <person name="Tsubouchi T."/>
            <person name="Morono Y."/>
            <person name="Uchiyama I."/>
            <person name="Ito T."/>
            <person name="Fujiyama A."/>
            <person name="Inagaki F."/>
            <person name="Takami H."/>
        </authorList>
    </citation>
    <scope>NUCLEOTIDE SEQUENCE</scope>
    <source>
        <strain evidence="1">Expedition CK06-06</strain>
    </source>
</reference>
<dbReference type="InterPro" id="IPR004475">
    <property type="entry name" value="PolC_DP2"/>
</dbReference>
<protein>
    <submittedName>
        <fullName evidence="1">Uncharacterized protein</fullName>
    </submittedName>
</protein>
<accession>X1MFY6</accession>
<dbReference type="GO" id="GO:0003887">
    <property type="term" value="F:DNA-directed DNA polymerase activity"/>
    <property type="evidence" value="ECO:0007669"/>
    <property type="project" value="InterPro"/>
</dbReference>